<reference evidence="2" key="1">
    <citation type="journal article" date="2019" name="Int. J. Syst. Evol. Microbiol.">
        <title>The Global Catalogue of Microorganisms (GCM) 10K type strain sequencing project: providing services to taxonomists for standard genome sequencing and annotation.</title>
        <authorList>
            <consortium name="The Broad Institute Genomics Platform"/>
            <consortium name="The Broad Institute Genome Sequencing Center for Infectious Disease"/>
            <person name="Wu L."/>
            <person name="Ma J."/>
        </authorList>
    </citation>
    <scope>NUCLEOTIDE SEQUENCE [LARGE SCALE GENOMIC DNA]</scope>
    <source>
        <strain evidence="2">IBRC-M 10987</strain>
    </source>
</reference>
<gene>
    <name evidence="1" type="ORF">ACFOZ8_22120</name>
</gene>
<sequence>MLQMLGITGCACLVVPEYDAVVVRMYNQLRNPPGYDYLRDIRQFGNLAGEGLRALASNGMNL</sequence>
<dbReference type="RefSeq" id="WP_377720938.1">
    <property type="nucleotide sequence ID" value="NZ_JBHSAM010000033.1"/>
</dbReference>
<organism evidence="1 2">
    <name type="scientific">Paenibacillus xanthanilyticus</name>
    <dbReference type="NCBI Taxonomy" id="1783531"/>
    <lineage>
        <taxon>Bacteria</taxon>
        <taxon>Bacillati</taxon>
        <taxon>Bacillota</taxon>
        <taxon>Bacilli</taxon>
        <taxon>Bacillales</taxon>
        <taxon>Paenibacillaceae</taxon>
        <taxon>Paenibacillus</taxon>
    </lineage>
</organism>
<dbReference type="EMBL" id="JBHSAM010000033">
    <property type="protein sequence ID" value="MFC4102317.1"/>
    <property type="molecule type" value="Genomic_DNA"/>
</dbReference>
<name>A0ABV8K8Q4_9BACL</name>
<accession>A0ABV8K8Q4</accession>
<evidence type="ECO:0000313" key="2">
    <source>
        <dbReference type="Proteomes" id="UP001595715"/>
    </source>
</evidence>
<evidence type="ECO:0000313" key="1">
    <source>
        <dbReference type="EMBL" id="MFC4102317.1"/>
    </source>
</evidence>
<dbReference type="Proteomes" id="UP001595715">
    <property type="component" value="Unassembled WGS sequence"/>
</dbReference>
<comment type="caution">
    <text evidence="1">The sequence shown here is derived from an EMBL/GenBank/DDBJ whole genome shotgun (WGS) entry which is preliminary data.</text>
</comment>
<keyword evidence="2" id="KW-1185">Reference proteome</keyword>
<proteinExistence type="predicted"/>
<protein>
    <submittedName>
        <fullName evidence="1">Uncharacterized protein</fullName>
    </submittedName>
</protein>